<sequence>MKVTIDIPDELLQHYNYNNLTREILEALVVQAYRAEKITSAEVGSILGLSSRWVVDAFLKNHDADLPYDEVDLDSDRKTLQQLRNKHDHSLL</sequence>
<dbReference type="AlphaFoldDB" id="A0A0A1VVN2"/>
<dbReference type="Pfam" id="PF03683">
    <property type="entry name" value="UPF0175"/>
    <property type="match status" value="1"/>
</dbReference>
<organism evidence="1 2">
    <name type="scientific">Microcystis aeruginosa NIES-44</name>
    <dbReference type="NCBI Taxonomy" id="449439"/>
    <lineage>
        <taxon>Bacteria</taxon>
        <taxon>Bacillati</taxon>
        <taxon>Cyanobacteriota</taxon>
        <taxon>Cyanophyceae</taxon>
        <taxon>Oscillatoriophycideae</taxon>
        <taxon>Chroococcales</taxon>
        <taxon>Microcystaceae</taxon>
        <taxon>Microcystis</taxon>
    </lineage>
</organism>
<reference evidence="2" key="1">
    <citation type="journal article" date="2015" name="Genome">
        <title>Whole Genome Sequence of the Non-Microcystin-Producing Microcystis aeruginosa Strain NIES-44.</title>
        <authorList>
            <person name="Okano K."/>
            <person name="Miyata N."/>
            <person name="Ozaki Y."/>
        </authorList>
    </citation>
    <scope>NUCLEOTIDE SEQUENCE [LARGE SCALE GENOMIC DNA]</scope>
    <source>
        <strain evidence="2">NIES-44</strain>
    </source>
</reference>
<protein>
    <submittedName>
        <fullName evidence="1">Uncharacterized protein</fullName>
    </submittedName>
</protein>
<dbReference type="Proteomes" id="UP000030321">
    <property type="component" value="Unassembled WGS sequence"/>
</dbReference>
<gene>
    <name evidence="1" type="ORF">N44_02215</name>
</gene>
<dbReference type="RefSeq" id="WP_045359322.1">
    <property type="nucleotide sequence ID" value="NZ_BBPA01000039.1"/>
</dbReference>
<proteinExistence type="predicted"/>
<dbReference type="InterPro" id="IPR005368">
    <property type="entry name" value="UPF0175"/>
</dbReference>
<name>A0A0A1VVN2_MICAE</name>
<evidence type="ECO:0000313" key="2">
    <source>
        <dbReference type="Proteomes" id="UP000030321"/>
    </source>
</evidence>
<accession>A0A0A1VVN2</accession>
<evidence type="ECO:0000313" key="1">
    <source>
        <dbReference type="EMBL" id="GAL93528.1"/>
    </source>
</evidence>
<comment type="caution">
    <text evidence="1">The sequence shown here is derived from an EMBL/GenBank/DDBJ whole genome shotgun (WGS) entry which is preliminary data.</text>
</comment>
<dbReference type="EMBL" id="BBPA01000039">
    <property type="protein sequence ID" value="GAL93528.1"/>
    <property type="molecule type" value="Genomic_DNA"/>
</dbReference>